<organism evidence="1 2">
    <name type="scientific">Uliginosibacterium silvisoli</name>
    <dbReference type="NCBI Taxonomy" id="3114758"/>
    <lineage>
        <taxon>Bacteria</taxon>
        <taxon>Pseudomonadati</taxon>
        <taxon>Pseudomonadota</taxon>
        <taxon>Betaproteobacteria</taxon>
        <taxon>Rhodocyclales</taxon>
        <taxon>Zoogloeaceae</taxon>
        <taxon>Uliginosibacterium</taxon>
    </lineage>
</organism>
<comment type="caution">
    <text evidence="1">The sequence shown here is derived from an EMBL/GenBank/DDBJ whole genome shotgun (WGS) entry which is preliminary data.</text>
</comment>
<keyword evidence="2" id="KW-1185">Reference proteome</keyword>
<reference evidence="1 2" key="1">
    <citation type="submission" date="2024-01" db="EMBL/GenBank/DDBJ databases">
        <title>Uliginosibacterium soil sp. nov.</title>
        <authorList>
            <person name="Lv Y."/>
        </authorList>
    </citation>
    <scope>NUCLEOTIDE SEQUENCE [LARGE SCALE GENOMIC DNA]</scope>
    <source>
        <strain evidence="1 2">H3</strain>
    </source>
</reference>
<name>A0ABU6K130_9RHOO</name>
<dbReference type="InterPro" id="IPR021527">
    <property type="entry name" value="DUF2795"/>
</dbReference>
<dbReference type="RefSeq" id="WP_327597871.1">
    <property type="nucleotide sequence ID" value="NZ_JAYXHS010000001.1"/>
</dbReference>
<evidence type="ECO:0000313" key="1">
    <source>
        <dbReference type="EMBL" id="MEC5384905.1"/>
    </source>
</evidence>
<dbReference type="Proteomes" id="UP001331561">
    <property type="component" value="Unassembled WGS sequence"/>
</dbReference>
<proteinExistence type="predicted"/>
<dbReference type="EMBL" id="JAYXHS010000001">
    <property type="protein sequence ID" value="MEC5384905.1"/>
    <property type="molecule type" value="Genomic_DNA"/>
</dbReference>
<dbReference type="Pfam" id="PF11387">
    <property type="entry name" value="DUF2795"/>
    <property type="match status" value="1"/>
</dbReference>
<protein>
    <submittedName>
        <fullName evidence="1">DUF2795 domain-containing protein</fullName>
    </submittedName>
</protein>
<accession>A0ABU6K130</accession>
<sequence>MGRALAIDIQKYIKDLDYPATRDDVLRMAEKSGADEEMREALKSLPRVDFETPAEVSAALSAETGA</sequence>
<evidence type="ECO:0000313" key="2">
    <source>
        <dbReference type="Proteomes" id="UP001331561"/>
    </source>
</evidence>
<gene>
    <name evidence="1" type="ORF">VVD49_04180</name>
</gene>